<feature type="compositionally biased region" description="Polar residues" evidence="1">
    <location>
        <begin position="327"/>
        <end position="336"/>
    </location>
</feature>
<dbReference type="InterPro" id="IPR053090">
    <property type="entry name" value="Centromere_KNL-2_homolog"/>
</dbReference>
<dbReference type="EMBL" id="EQ974154">
    <property type="protein sequence ID" value="EEF32637.1"/>
    <property type="molecule type" value="Genomic_DNA"/>
</dbReference>
<dbReference type="eggNOG" id="ENOG502S2XK">
    <property type="taxonomic scope" value="Eukaryota"/>
</dbReference>
<keyword evidence="4" id="KW-1185">Reference proteome</keyword>
<dbReference type="PANTHER" id="PTHR35311">
    <property type="entry name" value="KINETOCHORE-ASSOCIATED PROTEIN KNL-2 HOMOLOG"/>
    <property type="match status" value="1"/>
</dbReference>
<dbReference type="STRING" id="3988.B9SUV2"/>
<dbReference type="InterPro" id="IPR015216">
    <property type="entry name" value="SANTA"/>
</dbReference>
<dbReference type="KEGG" id="rcu:8279628"/>
<name>B9SUV2_RICCO</name>
<feature type="region of interest" description="Disordered" evidence="1">
    <location>
        <begin position="234"/>
        <end position="298"/>
    </location>
</feature>
<evidence type="ECO:0000313" key="3">
    <source>
        <dbReference type="EMBL" id="EEF32637.1"/>
    </source>
</evidence>
<evidence type="ECO:0000256" key="1">
    <source>
        <dbReference type="SAM" id="MobiDB-lite"/>
    </source>
</evidence>
<dbReference type="OMA" id="FQCRGRQ"/>
<feature type="compositionally biased region" description="Basic and acidic residues" evidence="1">
    <location>
        <begin position="236"/>
        <end position="253"/>
    </location>
</feature>
<organism evidence="3 4">
    <name type="scientific">Ricinus communis</name>
    <name type="common">Castor bean</name>
    <dbReference type="NCBI Taxonomy" id="3988"/>
    <lineage>
        <taxon>Eukaryota</taxon>
        <taxon>Viridiplantae</taxon>
        <taxon>Streptophyta</taxon>
        <taxon>Embryophyta</taxon>
        <taxon>Tracheophyta</taxon>
        <taxon>Spermatophyta</taxon>
        <taxon>Magnoliopsida</taxon>
        <taxon>eudicotyledons</taxon>
        <taxon>Gunneridae</taxon>
        <taxon>Pentapetalae</taxon>
        <taxon>rosids</taxon>
        <taxon>fabids</taxon>
        <taxon>Malpighiales</taxon>
        <taxon>Euphorbiaceae</taxon>
        <taxon>Acalyphoideae</taxon>
        <taxon>Acalypheae</taxon>
        <taxon>Ricinus</taxon>
    </lineage>
</organism>
<dbReference type="Proteomes" id="UP000008311">
    <property type="component" value="Unassembled WGS sequence"/>
</dbReference>
<sequence length="368" mass="40747">MWKGGSSGRNQTDPSSHHSQSDRTPITPASSLSLKSVLLHDWWLLKADSRRISVAGLASRQRLGNRVFLSAPISRRIDATTLETIDGITITISGFINRSKTHQNGISFLVCNQFKLGFPYHWEECVAQFYGEESAKQEAPHRNSGFIEHNISSGTNAMPSTLDDLPATRLRDLVMHLAEDSENCLCDVILGKLRGSAFQHTPVPPHLNSEKGSSFVIVNNETGENIWNHKKAKTNKMHEDNMDAKDTKKEETIQSKGVVTRSMYKSRNLRSKQEDNLLSNSSIDGQNLGKKPERKFSSNYSIDSDISTLLSTSVTDKNLSGGVSDAPKSSSKAISSRQDKEVAETPNRSIVRSSGRLKLRKNYSGMAD</sequence>
<dbReference type="Pfam" id="PF09133">
    <property type="entry name" value="SANTA"/>
    <property type="match status" value="1"/>
</dbReference>
<reference evidence="4" key="1">
    <citation type="journal article" date="2010" name="Nat. Biotechnol.">
        <title>Draft genome sequence of the oilseed species Ricinus communis.</title>
        <authorList>
            <person name="Chan A.P."/>
            <person name="Crabtree J."/>
            <person name="Zhao Q."/>
            <person name="Lorenzi H."/>
            <person name="Orvis J."/>
            <person name="Puiu D."/>
            <person name="Melake-Berhan A."/>
            <person name="Jones K.M."/>
            <person name="Redman J."/>
            <person name="Chen G."/>
            <person name="Cahoon E.B."/>
            <person name="Gedil M."/>
            <person name="Stanke M."/>
            <person name="Haas B.J."/>
            <person name="Wortman J.R."/>
            <person name="Fraser-Liggett C.M."/>
            <person name="Ravel J."/>
            <person name="Rabinowicz P.D."/>
        </authorList>
    </citation>
    <scope>NUCLEOTIDE SEQUENCE [LARGE SCALE GENOMIC DNA]</scope>
    <source>
        <strain evidence="4">cv. Hale</strain>
    </source>
</reference>
<feature type="compositionally biased region" description="Polar residues" evidence="1">
    <location>
        <begin position="276"/>
        <end position="285"/>
    </location>
</feature>
<proteinExistence type="predicted"/>
<dbReference type="OrthoDB" id="118550at2759"/>
<protein>
    <recommendedName>
        <fullName evidence="2">SANTA domain-containing protein</fullName>
    </recommendedName>
</protein>
<gene>
    <name evidence="3" type="ORF">RCOM_0575190</name>
</gene>
<feature type="region of interest" description="Disordered" evidence="1">
    <location>
        <begin position="315"/>
        <end position="368"/>
    </location>
</feature>
<evidence type="ECO:0000259" key="2">
    <source>
        <dbReference type="Pfam" id="PF09133"/>
    </source>
</evidence>
<feature type="region of interest" description="Disordered" evidence="1">
    <location>
        <begin position="1"/>
        <end position="27"/>
    </location>
</feature>
<accession>B9SUV2</accession>
<dbReference type="AlphaFoldDB" id="B9SUV2"/>
<dbReference type="PANTHER" id="PTHR35311:SF1">
    <property type="entry name" value="PROTEIN EMBRYO DEFECTIVE 1674"/>
    <property type="match status" value="1"/>
</dbReference>
<dbReference type="InParanoid" id="B9SUV2"/>
<feature type="domain" description="SANTA" evidence="2">
    <location>
        <begin position="37"/>
        <end position="124"/>
    </location>
</feature>
<evidence type="ECO:0000313" key="4">
    <source>
        <dbReference type="Proteomes" id="UP000008311"/>
    </source>
</evidence>